<dbReference type="EMBL" id="JACCCF010000001">
    <property type="protein sequence ID" value="NYE40396.1"/>
    <property type="molecule type" value="Genomic_DNA"/>
</dbReference>
<dbReference type="Proteomes" id="UP000530403">
    <property type="component" value="Unassembled WGS sequence"/>
</dbReference>
<dbReference type="PROSITE" id="PS50943">
    <property type="entry name" value="HTH_CROC1"/>
    <property type="match status" value="1"/>
</dbReference>
<accession>A0A7J0C4P8</accession>
<evidence type="ECO:0000259" key="1">
    <source>
        <dbReference type="PROSITE" id="PS50943"/>
    </source>
</evidence>
<evidence type="ECO:0000313" key="5">
    <source>
        <dbReference type="Proteomes" id="UP000530403"/>
    </source>
</evidence>
<dbReference type="InterPro" id="IPR010982">
    <property type="entry name" value="Lambda_DNA-bd_dom_sf"/>
</dbReference>
<protein>
    <submittedName>
        <fullName evidence="3">Transcriptional regulator with XRE-family HTH domain</fullName>
    </submittedName>
</protein>
<dbReference type="InterPro" id="IPR001387">
    <property type="entry name" value="Cro/C1-type_HTH"/>
</dbReference>
<name>A0A7J0C4P8_9ACTN</name>
<dbReference type="Proteomes" id="UP000498980">
    <property type="component" value="Unassembled WGS sequence"/>
</dbReference>
<reference evidence="3 5" key="2">
    <citation type="submission" date="2020-07" db="EMBL/GenBank/DDBJ databases">
        <title>Sequencing the genomes of 1000 actinobacteria strains.</title>
        <authorList>
            <person name="Klenk H.-P."/>
        </authorList>
    </citation>
    <scope>NUCLEOTIDE SEQUENCE [LARGE SCALE GENOMIC DNA]</scope>
    <source>
        <strain evidence="3 5">DSM 41455</strain>
    </source>
</reference>
<organism evidence="2 4">
    <name type="scientific">Streptomyces fulvorobeus</name>
    <dbReference type="NCBI Taxonomy" id="284028"/>
    <lineage>
        <taxon>Bacteria</taxon>
        <taxon>Bacillati</taxon>
        <taxon>Actinomycetota</taxon>
        <taxon>Actinomycetes</taxon>
        <taxon>Kitasatosporales</taxon>
        <taxon>Streptomycetaceae</taxon>
        <taxon>Streptomyces</taxon>
    </lineage>
</organism>
<dbReference type="SUPFAM" id="SSF47413">
    <property type="entry name" value="lambda repressor-like DNA-binding domains"/>
    <property type="match status" value="1"/>
</dbReference>
<gene>
    <name evidence="3" type="ORF">HEB29_001407</name>
    <name evidence="2" type="ORF">Sfulv_14870</name>
</gene>
<dbReference type="CDD" id="cd00093">
    <property type="entry name" value="HTH_XRE"/>
    <property type="match status" value="1"/>
</dbReference>
<dbReference type="Pfam" id="PF01381">
    <property type="entry name" value="HTH_3"/>
    <property type="match status" value="1"/>
</dbReference>
<dbReference type="SMART" id="SM00530">
    <property type="entry name" value="HTH_XRE"/>
    <property type="match status" value="1"/>
</dbReference>
<evidence type="ECO:0000313" key="3">
    <source>
        <dbReference type="EMBL" id="NYE40396.1"/>
    </source>
</evidence>
<dbReference type="RefSeq" id="WP_173312853.1">
    <property type="nucleotide sequence ID" value="NZ_BAAAUE010000007.1"/>
</dbReference>
<reference evidence="2 4" key="1">
    <citation type="submission" date="2020-05" db="EMBL/GenBank/DDBJ databases">
        <title>Whole genome shotgun sequence of Streptomyces fulvorobeus NBRC 15897.</title>
        <authorList>
            <person name="Komaki H."/>
            <person name="Tamura T."/>
        </authorList>
    </citation>
    <scope>NUCLEOTIDE SEQUENCE [LARGE SCALE GENOMIC DNA]</scope>
    <source>
        <strain evidence="2 4">NBRC 15897</strain>
    </source>
</reference>
<evidence type="ECO:0000313" key="2">
    <source>
        <dbReference type="EMBL" id="GFM96676.1"/>
    </source>
</evidence>
<dbReference type="Gene3D" id="1.10.260.40">
    <property type="entry name" value="lambda repressor-like DNA-binding domains"/>
    <property type="match status" value="1"/>
</dbReference>
<evidence type="ECO:0000313" key="4">
    <source>
        <dbReference type="Proteomes" id="UP000498980"/>
    </source>
</evidence>
<dbReference type="AlphaFoldDB" id="A0A7J0C4P8"/>
<dbReference type="EMBL" id="BLWC01000001">
    <property type="protein sequence ID" value="GFM96676.1"/>
    <property type="molecule type" value="Genomic_DNA"/>
</dbReference>
<comment type="caution">
    <text evidence="2">The sequence shown here is derived from an EMBL/GenBank/DDBJ whole genome shotgun (WGS) entry which is preliminary data.</text>
</comment>
<proteinExistence type="predicted"/>
<dbReference type="GO" id="GO:0003677">
    <property type="term" value="F:DNA binding"/>
    <property type="evidence" value="ECO:0007669"/>
    <property type="project" value="InterPro"/>
</dbReference>
<feature type="domain" description="HTH cro/C1-type" evidence="1">
    <location>
        <begin position="17"/>
        <end position="78"/>
    </location>
</feature>
<keyword evidence="4" id="KW-1185">Reference proteome</keyword>
<sequence>MEQSEAWSPTATVAKRVREARKRRGLTAEQVAERLVEQGVPWTRSTVAKLENGNRQELTLTEWLALAVVLNVGPVHLLLPIEASAGDEPYRVSPERTNPVDHTRGWIRGHWPLPGSNAIEHQGEMPEAEQGRMYLPPAKDRADQINGIQTSIHQLTTALHQLQERGSDGEYR</sequence>